<proteinExistence type="predicted"/>
<dbReference type="RefSeq" id="WP_111159430.1">
    <property type="nucleotide sequence ID" value="NZ_PCDP01000013.1"/>
</dbReference>
<keyword evidence="1" id="KW-0472">Membrane</keyword>
<protein>
    <submittedName>
        <fullName evidence="2">Uncharacterized protein</fullName>
    </submittedName>
</protein>
<comment type="caution">
    <text evidence="2">The sequence shown here is derived from an EMBL/GenBank/DDBJ whole genome shotgun (WGS) entry which is preliminary data.</text>
</comment>
<dbReference type="Proteomes" id="UP000248925">
    <property type="component" value="Unassembled WGS sequence"/>
</dbReference>
<evidence type="ECO:0000313" key="3">
    <source>
        <dbReference type="Proteomes" id="UP000248925"/>
    </source>
</evidence>
<keyword evidence="1" id="KW-1133">Transmembrane helix</keyword>
<evidence type="ECO:0000256" key="1">
    <source>
        <dbReference type="SAM" id="Phobius"/>
    </source>
</evidence>
<evidence type="ECO:0000313" key="2">
    <source>
        <dbReference type="EMBL" id="PZM15759.1"/>
    </source>
</evidence>
<feature type="transmembrane region" description="Helical" evidence="1">
    <location>
        <begin position="84"/>
        <end position="107"/>
    </location>
</feature>
<dbReference type="AlphaFoldDB" id="A0A2W4CTP2"/>
<dbReference type="OrthoDB" id="8366007at2"/>
<organism evidence="2 3">
    <name type="scientific">Rhizobium tubonense</name>
    <dbReference type="NCBI Taxonomy" id="484088"/>
    <lineage>
        <taxon>Bacteria</taxon>
        <taxon>Pseudomonadati</taxon>
        <taxon>Pseudomonadota</taxon>
        <taxon>Alphaproteobacteria</taxon>
        <taxon>Hyphomicrobiales</taxon>
        <taxon>Rhizobiaceae</taxon>
        <taxon>Rhizobium/Agrobacterium group</taxon>
        <taxon>Rhizobium</taxon>
    </lineage>
</organism>
<accession>A0A2W4CTP2</accession>
<feature type="transmembrane region" description="Helical" evidence="1">
    <location>
        <begin position="119"/>
        <end position="138"/>
    </location>
</feature>
<name>A0A2W4CTP2_9HYPH</name>
<keyword evidence="1" id="KW-0812">Transmembrane</keyword>
<sequence>MAKVDKRYTLLFFAQALGSLSLISQCVPIYARLLDDPGTPQRFGVAMVVVAGLSVVLVQTAYWYRVFNVILPVRTKRVVVGHLILFASRLGFIVASALFSIVLFRHLPEIDFAQNWSTFLWRGLLLLAVLFTLFCFTTELERLGSAMRGPERQPLPRN</sequence>
<feature type="transmembrane region" description="Helical" evidence="1">
    <location>
        <begin position="42"/>
        <end position="64"/>
    </location>
</feature>
<gene>
    <name evidence="2" type="ORF">CPY51_06250</name>
</gene>
<reference evidence="2 3" key="1">
    <citation type="journal article" date="2018" name="Sci. Rep.">
        <title>Rhizobium tumorigenes sp. nov., a novel plant tumorigenic bacterium isolated from cane gall tumors on thornless blackberry.</title>
        <authorList>
            <person name="Kuzmanovi N."/>
            <person name="Smalla K."/>
            <person name="Gronow S."/>
            <person name="PuBawska J."/>
        </authorList>
    </citation>
    <scope>NUCLEOTIDE SEQUENCE [LARGE SCALE GENOMIC DNA]</scope>
    <source>
        <strain evidence="2 3">CCBAU 85046</strain>
    </source>
</reference>
<dbReference type="EMBL" id="PCDP01000013">
    <property type="protein sequence ID" value="PZM15759.1"/>
    <property type="molecule type" value="Genomic_DNA"/>
</dbReference>
<keyword evidence="3" id="KW-1185">Reference proteome</keyword>